<name>A0A3M7SF56_BRAPC</name>
<accession>A0A3M7SF56</accession>
<dbReference type="AlphaFoldDB" id="A0A3M7SF56"/>
<dbReference type="EMBL" id="REGN01001518">
    <property type="protein sequence ID" value="RNA34170.1"/>
    <property type="molecule type" value="Genomic_DNA"/>
</dbReference>
<protein>
    <submittedName>
        <fullName evidence="1">Uncharacterized protein</fullName>
    </submittedName>
</protein>
<evidence type="ECO:0000313" key="1">
    <source>
        <dbReference type="EMBL" id="RNA34170.1"/>
    </source>
</evidence>
<evidence type="ECO:0000313" key="2">
    <source>
        <dbReference type="Proteomes" id="UP000276133"/>
    </source>
</evidence>
<reference evidence="1 2" key="1">
    <citation type="journal article" date="2018" name="Sci. Rep.">
        <title>Genomic signatures of local adaptation to the degree of environmental predictability in rotifers.</title>
        <authorList>
            <person name="Franch-Gras L."/>
            <person name="Hahn C."/>
            <person name="Garcia-Roger E.M."/>
            <person name="Carmona M.J."/>
            <person name="Serra M."/>
            <person name="Gomez A."/>
        </authorList>
    </citation>
    <scope>NUCLEOTIDE SEQUENCE [LARGE SCALE GENOMIC DNA]</scope>
    <source>
        <strain evidence="1">HYR1</strain>
    </source>
</reference>
<sequence length="67" mass="7923">MNIGIGISSRKSKMIELNRKKWKYKGDFVETDNHRRRYHKINEGQTGSINPQLKALNTAWVIIVIYY</sequence>
<organism evidence="1 2">
    <name type="scientific">Brachionus plicatilis</name>
    <name type="common">Marine rotifer</name>
    <name type="synonym">Brachionus muelleri</name>
    <dbReference type="NCBI Taxonomy" id="10195"/>
    <lineage>
        <taxon>Eukaryota</taxon>
        <taxon>Metazoa</taxon>
        <taxon>Spiralia</taxon>
        <taxon>Gnathifera</taxon>
        <taxon>Rotifera</taxon>
        <taxon>Eurotatoria</taxon>
        <taxon>Monogononta</taxon>
        <taxon>Pseudotrocha</taxon>
        <taxon>Ploima</taxon>
        <taxon>Brachionidae</taxon>
        <taxon>Brachionus</taxon>
    </lineage>
</organism>
<dbReference type="Proteomes" id="UP000276133">
    <property type="component" value="Unassembled WGS sequence"/>
</dbReference>
<comment type="caution">
    <text evidence="1">The sequence shown here is derived from an EMBL/GenBank/DDBJ whole genome shotgun (WGS) entry which is preliminary data.</text>
</comment>
<keyword evidence="2" id="KW-1185">Reference proteome</keyword>
<proteinExistence type="predicted"/>
<gene>
    <name evidence="1" type="ORF">BpHYR1_003066</name>
</gene>